<dbReference type="eggNOG" id="COG0628">
    <property type="taxonomic scope" value="Bacteria"/>
</dbReference>
<keyword evidence="4" id="KW-1003">Cell membrane</keyword>
<proteinExistence type="inferred from homology"/>
<name>A7IK16_XANP2</name>
<evidence type="ECO:0000256" key="3">
    <source>
        <dbReference type="ARBA" id="ARBA00022448"/>
    </source>
</evidence>
<comment type="subcellular location">
    <subcellularLocation>
        <location evidence="1">Cell membrane</location>
        <topology evidence="1">Multi-pass membrane protein</topology>
    </subcellularLocation>
</comment>
<evidence type="ECO:0000256" key="5">
    <source>
        <dbReference type="ARBA" id="ARBA00022692"/>
    </source>
</evidence>
<feature type="region of interest" description="Disordered" evidence="8">
    <location>
        <begin position="1"/>
        <end position="48"/>
    </location>
</feature>
<dbReference type="AlphaFoldDB" id="A7IK16"/>
<feature type="transmembrane region" description="Helical" evidence="9">
    <location>
        <begin position="284"/>
        <end position="303"/>
    </location>
</feature>
<dbReference type="PANTHER" id="PTHR21716">
    <property type="entry name" value="TRANSMEMBRANE PROTEIN"/>
    <property type="match status" value="1"/>
</dbReference>
<dbReference type="Proteomes" id="UP000002417">
    <property type="component" value="Chromosome"/>
</dbReference>
<dbReference type="PANTHER" id="PTHR21716:SF53">
    <property type="entry name" value="PERMEASE PERM-RELATED"/>
    <property type="match status" value="1"/>
</dbReference>
<evidence type="ECO:0000256" key="4">
    <source>
        <dbReference type="ARBA" id="ARBA00022475"/>
    </source>
</evidence>
<feature type="transmembrane region" description="Helical" evidence="9">
    <location>
        <begin position="115"/>
        <end position="136"/>
    </location>
</feature>
<evidence type="ECO:0000256" key="1">
    <source>
        <dbReference type="ARBA" id="ARBA00004651"/>
    </source>
</evidence>
<keyword evidence="7 9" id="KW-0472">Membrane</keyword>
<feature type="transmembrane region" description="Helical" evidence="9">
    <location>
        <begin position="255"/>
        <end position="277"/>
    </location>
</feature>
<keyword evidence="3" id="KW-0813">Transport</keyword>
<keyword evidence="11" id="KW-1185">Reference proteome</keyword>
<evidence type="ECO:0000256" key="7">
    <source>
        <dbReference type="ARBA" id="ARBA00023136"/>
    </source>
</evidence>
<evidence type="ECO:0000313" key="11">
    <source>
        <dbReference type="Proteomes" id="UP000002417"/>
    </source>
</evidence>
<dbReference type="EMBL" id="CP000781">
    <property type="protein sequence ID" value="ABS68359.1"/>
    <property type="molecule type" value="Genomic_DNA"/>
</dbReference>
<dbReference type="GO" id="GO:0055085">
    <property type="term" value="P:transmembrane transport"/>
    <property type="evidence" value="ECO:0007669"/>
    <property type="project" value="TreeGrafter"/>
</dbReference>
<feature type="transmembrane region" description="Helical" evidence="9">
    <location>
        <begin position="309"/>
        <end position="337"/>
    </location>
</feature>
<feature type="transmembrane region" description="Helical" evidence="9">
    <location>
        <begin position="64"/>
        <end position="95"/>
    </location>
</feature>
<keyword evidence="5 9" id="KW-0812">Transmembrane</keyword>
<comment type="similarity">
    <text evidence="2">Belongs to the autoinducer-2 exporter (AI-2E) (TC 2.A.86) family.</text>
</comment>
<reference evidence="10 11" key="1">
    <citation type="submission" date="2007-07" db="EMBL/GenBank/DDBJ databases">
        <title>Complete sequence of chromosome of Xanthobacter autotrophicus Py2.</title>
        <authorList>
            <consortium name="US DOE Joint Genome Institute"/>
            <person name="Copeland A."/>
            <person name="Lucas S."/>
            <person name="Lapidus A."/>
            <person name="Barry K."/>
            <person name="Glavina del Rio T."/>
            <person name="Hammon N."/>
            <person name="Israni S."/>
            <person name="Dalin E."/>
            <person name="Tice H."/>
            <person name="Pitluck S."/>
            <person name="Sims D."/>
            <person name="Brettin T."/>
            <person name="Bruce D."/>
            <person name="Detter J.C."/>
            <person name="Han C."/>
            <person name="Tapia R."/>
            <person name="Brainard J."/>
            <person name="Schmutz J."/>
            <person name="Larimer F."/>
            <person name="Land M."/>
            <person name="Hauser L."/>
            <person name="Kyrpides N."/>
            <person name="Kim E."/>
            <person name="Ensigns S.A."/>
            <person name="Richardson P."/>
        </authorList>
    </citation>
    <scope>NUCLEOTIDE SEQUENCE [LARGE SCALE GENOMIC DNA]</scope>
    <source>
        <strain evidence="11">ATCC BAA-1158 / Py2</strain>
    </source>
</reference>
<dbReference type="HOGENOM" id="CLU_031275_8_0_5"/>
<dbReference type="Pfam" id="PF01594">
    <property type="entry name" value="AI-2E_transport"/>
    <property type="match status" value="1"/>
</dbReference>
<feature type="compositionally biased region" description="Basic and acidic residues" evidence="8">
    <location>
        <begin position="1"/>
        <end position="12"/>
    </location>
</feature>
<feature type="transmembrane region" description="Helical" evidence="9">
    <location>
        <begin position="205"/>
        <end position="224"/>
    </location>
</feature>
<evidence type="ECO:0000256" key="9">
    <source>
        <dbReference type="SAM" id="Phobius"/>
    </source>
</evidence>
<dbReference type="InterPro" id="IPR002549">
    <property type="entry name" value="AI-2E-like"/>
</dbReference>
<dbReference type="GO" id="GO:0005886">
    <property type="term" value="C:plasma membrane"/>
    <property type="evidence" value="ECO:0007669"/>
    <property type="project" value="UniProtKB-SubCell"/>
</dbReference>
<evidence type="ECO:0008006" key="12">
    <source>
        <dbReference type="Google" id="ProtNLM"/>
    </source>
</evidence>
<keyword evidence="6 9" id="KW-1133">Transmembrane helix</keyword>
<gene>
    <name evidence="10" type="ordered locus">Xaut_3129</name>
</gene>
<dbReference type="KEGG" id="xau:Xaut_3129"/>
<evidence type="ECO:0000313" key="10">
    <source>
        <dbReference type="EMBL" id="ABS68359.1"/>
    </source>
</evidence>
<organism evidence="10 11">
    <name type="scientific">Xanthobacter autotrophicus (strain ATCC BAA-1158 / Py2)</name>
    <dbReference type="NCBI Taxonomy" id="78245"/>
    <lineage>
        <taxon>Bacteria</taxon>
        <taxon>Pseudomonadati</taxon>
        <taxon>Pseudomonadota</taxon>
        <taxon>Alphaproteobacteria</taxon>
        <taxon>Hyphomicrobiales</taxon>
        <taxon>Xanthobacteraceae</taxon>
        <taxon>Xanthobacter</taxon>
    </lineage>
</organism>
<sequence length="418" mass="45237">MDRELIGERDPRNSAAAVSPAHGGRVRAPGVPDDPAPSRPASDRRPLDLEPEESTLPVRFQMRFWVTALILTAIALWLLSGILLPFVAGIVLAYFLNPVVARLERIGVARTLSALVVVGIMLLLVVLFFLLALPLLSSQMFEFIQRLPAYVARLQGLLTEENREWLSGIVGDRLPDMQRSISDLMTQGVSHLVGLLSSVWSGGQALIALFALLVVTPVVVFYILCDWNNMVAYVDQLVPLPHRTEVRGLARAMDMAVAGFVRGQAMVCLLLGTFYAVALTMAGLNFGLLIGIVSGVITFIPYVGSLTGFVLAMGVAIVQFFPDWGMIGTVLAIFVTGQTIEGYVLSPKLVGDSIGVHPVWLMFALFAFGYLFGFVGLLLAVPLTAVTGVLVRFVITRYMQSALYQGTPDDALPPPGTP</sequence>
<dbReference type="PhylomeDB" id="A7IK16"/>
<feature type="transmembrane region" description="Helical" evidence="9">
    <location>
        <begin position="374"/>
        <end position="395"/>
    </location>
</feature>
<evidence type="ECO:0000256" key="6">
    <source>
        <dbReference type="ARBA" id="ARBA00022989"/>
    </source>
</evidence>
<evidence type="ECO:0000256" key="2">
    <source>
        <dbReference type="ARBA" id="ARBA00009773"/>
    </source>
</evidence>
<evidence type="ECO:0000256" key="8">
    <source>
        <dbReference type="SAM" id="MobiDB-lite"/>
    </source>
</evidence>
<protein>
    <recommendedName>
        <fullName evidence="12">AI-2E family transporter</fullName>
    </recommendedName>
</protein>
<dbReference type="STRING" id="78245.Xaut_3129"/>
<accession>A7IK16</accession>